<protein>
    <submittedName>
        <fullName evidence="1">Uncharacterized protein</fullName>
    </submittedName>
</protein>
<dbReference type="Proteomes" id="UP000465866">
    <property type="component" value="Chromosome"/>
</dbReference>
<accession>A0A7I7KWS3</accession>
<dbReference type="AlphaFoldDB" id="A0A7I7KWS3"/>
<keyword evidence="2" id="KW-1185">Reference proteome</keyword>
<evidence type="ECO:0000313" key="2">
    <source>
        <dbReference type="Proteomes" id="UP000465866"/>
    </source>
</evidence>
<proteinExistence type="predicted"/>
<name>A0A7I7KWS3_9MYCO</name>
<gene>
    <name evidence="1" type="ORF">MCOO_22720</name>
</gene>
<dbReference type="EMBL" id="AP022569">
    <property type="protein sequence ID" value="BBX46257.1"/>
    <property type="molecule type" value="Genomic_DNA"/>
</dbReference>
<reference evidence="1 2" key="1">
    <citation type="journal article" date="2019" name="Emerg. Microbes Infect.">
        <title>Comprehensive subspecies identification of 175 nontuberculous mycobacteria species based on 7547 genomic profiles.</title>
        <authorList>
            <person name="Matsumoto Y."/>
            <person name="Kinjo T."/>
            <person name="Motooka D."/>
            <person name="Nabeya D."/>
            <person name="Jung N."/>
            <person name="Uechi K."/>
            <person name="Horii T."/>
            <person name="Iida T."/>
            <person name="Fujita J."/>
            <person name="Nakamura S."/>
        </authorList>
    </citation>
    <scope>NUCLEOTIDE SEQUENCE [LARGE SCALE GENOMIC DNA]</scope>
    <source>
        <strain evidence="1 2">JCM 12404</strain>
    </source>
</reference>
<dbReference type="KEGG" id="mcoo:MCOO_22720"/>
<sequence>MQRRRRPVHFGRILMCVDVCIIGPHRHLLVRGRAAPVRRAGSVVSLGGGLVGPAGAFLRLLRTHSSMLGGLGVRRQTRPKVGTALM</sequence>
<organism evidence="1 2">
    <name type="scientific">Mycobacterium cookii</name>
    <dbReference type="NCBI Taxonomy" id="1775"/>
    <lineage>
        <taxon>Bacteria</taxon>
        <taxon>Bacillati</taxon>
        <taxon>Actinomycetota</taxon>
        <taxon>Actinomycetes</taxon>
        <taxon>Mycobacteriales</taxon>
        <taxon>Mycobacteriaceae</taxon>
        <taxon>Mycobacterium</taxon>
    </lineage>
</organism>
<evidence type="ECO:0000313" key="1">
    <source>
        <dbReference type="EMBL" id="BBX46257.1"/>
    </source>
</evidence>